<evidence type="ECO:0000313" key="2">
    <source>
        <dbReference type="Proteomes" id="UP000886998"/>
    </source>
</evidence>
<sequence length="149" mass="17705">MFVRSGIIRSIRGITDWNQMKQHLLKEFSHKINSIQLHQLEESRRMRPHGTVQYYLAHKGCLDTSSLIEHAINGGSLFHLTIKNFCMVANQFLNLQKKLKILEKQFNVSRHISQNNERKFDDPSRKTKFEQNRTQNPQLVFLFLWFKGH</sequence>
<accession>A0A8X6X0V6</accession>
<evidence type="ECO:0000313" key="1">
    <source>
        <dbReference type="EMBL" id="GFY44127.1"/>
    </source>
</evidence>
<organism evidence="1 2">
    <name type="scientific">Trichonephila inaurata madagascariensis</name>
    <dbReference type="NCBI Taxonomy" id="2747483"/>
    <lineage>
        <taxon>Eukaryota</taxon>
        <taxon>Metazoa</taxon>
        <taxon>Ecdysozoa</taxon>
        <taxon>Arthropoda</taxon>
        <taxon>Chelicerata</taxon>
        <taxon>Arachnida</taxon>
        <taxon>Araneae</taxon>
        <taxon>Araneomorphae</taxon>
        <taxon>Entelegynae</taxon>
        <taxon>Araneoidea</taxon>
        <taxon>Nephilidae</taxon>
        <taxon>Trichonephila</taxon>
        <taxon>Trichonephila inaurata</taxon>
    </lineage>
</organism>
<comment type="caution">
    <text evidence="1">The sequence shown here is derived from an EMBL/GenBank/DDBJ whole genome shotgun (WGS) entry which is preliminary data.</text>
</comment>
<dbReference type="EMBL" id="BMAV01004081">
    <property type="protein sequence ID" value="GFY44127.1"/>
    <property type="molecule type" value="Genomic_DNA"/>
</dbReference>
<protein>
    <submittedName>
        <fullName evidence="1">Uncharacterized protein</fullName>
    </submittedName>
</protein>
<name>A0A8X6X0V6_9ARAC</name>
<gene>
    <name evidence="1" type="primary">AVEN_38605_1</name>
    <name evidence="1" type="ORF">TNIN_258591</name>
</gene>
<keyword evidence="2" id="KW-1185">Reference proteome</keyword>
<proteinExistence type="predicted"/>
<dbReference type="OrthoDB" id="6435912at2759"/>
<reference evidence="1" key="1">
    <citation type="submission" date="2020-08" db="EMBL/GenBank/DDBJ databases">
        <title>Multicomponent nature underlies the extraordinary mechanical properties of spider dragline silk.</title>
        <authorList>
            <person name="Kono N."/>
            <person name="Nakamura H."/>
            <person name="Mori M."/>
            <person name="Yoshida Y."/>
            <person name="Ohtoshi R."/>
            <person name="Malay A.D."/>
            <person name="Moran D.A.P."/>
            <person name="Tomita M."/>
            <person name="Numata K."/>
            <person name="Arakawa K."/>
        </authorList>
    </citation>
    <scope>NUCLEOTIDE SEQUENCE</scope>
</reference>
<dbReference type="Proteomes" id="UP000886998">
    <property type="component" value="Unassembled WGS sequence"/>
</dbReference>
<dbReference type="AlphaFoldDB" id="A0A8X6X0V6"/>